<dbReference type="EMBL" id="BMMV01000045">
    <property type="protein sequence ID" value="GGK31233.1"/>
    <property type="molecule type" value="Genomic_DNA"/>
</dbReference>
<sequence>MQIVLMVSGFLVLGYALLWDMDDATGWQCRAIEIGTEPVQTCDTEDGMQTPVLLGMSGLALEIAGVSVAVGARRRDPFLDSASVVPVSFPSAPVGPGQPPHTPAAAPSPWPTQMPPQAPPRQH</sequence>
<evidence type="ECO:0000313" key="2">
    <source>
        <dbReference type="EMBL" id="GGK31233.1"/>
    </source>
</evidence>
<feature type="region of interest" description="Disordered" evidence="1">
    <location>
        <begin position="89"/>
        <end position="123"/>
    </location>
</feature>
<feature type="compositionally biased region" description="Pro residues" evidence="1">
    <location>
        <begin position="96"/>
        <end position="123"/>
    </location>
</feature>
<organism evidence="2 3">
    <name type="scientific">Streptomyces camponoticapitis</name>
    <dbReference type="NCBI Taxonomy" id="1616125"/>
    <lineage>
        <taxon>Bacteria</taxon>
        <taxon>Bacillati</taxon>
        <taxon>Actinomycetota</taxon>
        <taxon>Actinomycetes</taxon>
        <taxon>Kitasatosporales</taxon>
        <taxon>Streptomycetaceae</taxon>
        <taxon>Streptomyces</taxon>
    </lineage>
</organism>
<dbReference type="Proteomes" id="UP000660265">
    <property type="component" value="Unassembled WGS sequence"/>
</dbReference>
<evidence type="ECO:0000313" key="3">
    <source>
        <dbReference type="Proteomes" id="UP000660265"/>
    </source>
</evidence>
<keyword evidence="3" id="KW-1185">Reference proteome</keyword>
<reference evidence="3" key="1">
    <citation type="journal article" date="2019" name="Int. J. Syst. Evol. Microbiol.">
        <title>The Global Catalogue of Microorganisms (GCM) 10K type strain sequencing project: providing services to taxonomists for standard genome sequencing and annotation.</title>
        <authorList>
            <consortium name="The Broad Institute Genomics Platform"/>
            <consortium name="The Broad Institute Genome Sequencing Center for Infectious Disease"/>
            <person name="Wu L."/>
            <person name="Ma J."/>
        </authorList>
    </citation>
    <scope>NUCLEOTIDE SEQUENCE [LARGE SCALE GENOMIC DNA]</scope>
    <source>
        <strain evidence="3">CGMCC 4.7275</strain>
    </source>
</reference>
<gene>
    <name evidence="2" type="ORF">GCM10011583_73860</name>
</gene>
<name>A0ABQ2EXM4_9ACTN</name>
<protein>
    <submittedName>
        <fullName evidence="2">Uncharacterized protein</fullName>
    </submittedName>
</protein>
<accession>A0ABQ2EXM4</accession>
<evidence type="ECO:0000256" key="1">
    <source>
        <dbReference type="SAM" id="MobiDB-lite"/>
    </source>
</evidence>
<proteinExistence type="predicted"/>
<comment type="caution">
    <text evidence="2">The sequence shown here is derived from an EMBL/GenBank/DDBJ whole genome shotgun (WGS) entry which is preliminary data.</text>
</comment>